<evidence type="ECO:0000313" key="7">
    <source>
        <dbReference type="EMBL" id="CAL1526246.1"/>
    </source>
</evidence>
<evidence type="ECO:0000256" key="2">
    <source>
        <dbReference type="ARBA" id="ARBA00010743"/>
    </source>
</evidence>
<dbReference type="EMBL" id="CAXITT010000003">
    <property type="protein sequence ID" value="CAL1526246.1"/>
    <property type="molecule type" value="Genomic_DNA"/>
</dbReference>
<accession>A0AAV2GZ17</accession>
<name>A0AAV2GZ17_LYMST</name>
<evidence type="ECO:0000256" key="1">
    <source>
        <dbReference type="ARBA" id="ARBA00004123"/>
    </source>
</evidence>
<dbReference type="GO" id="GO:0003713">
    <property type="term" value="F:transcription coactivator activity"/>
    <property type="evidence" value="ECO:0007669"/>
    <property type="project" value="TreeGrafter"/>
</dbReference>
<comment type="caution">
    <text evidence="7">The sequence shown here is derived from an EMBL/GenBank/DDBJ whole genome shotgun (WGS) entry which is preliminary data.</text>
</comment>
<dbReference type="GO" id="GO:0016592">
    <property type="term" value="C:mediator complex"/>
    <property type="evidence" value="ECO:0007669"/>
    <property type="project" value="InterPro"/>
</dbReference>
<dbReference type="AlphaFoldDB" id="A0AAV2GZ17"/>
<keyword evidence="6" id="KW-0010">Activator</keyword>
<dbReference type="Gene3D" id="3.30.310.180">
    <property type="match status" value="1"/>
</dbReference>
<dbReference type="GO" id="GO:0006357">
    <property type="term" value="P:regulation of transcription by RNA polymerase II"/>
    <property type="evidence" value="ECO:0007669"/>
    <property type="project" value="InterPro"/>
</dbReference>
<keyword evidence="6" id="KW-0805">Transcription regulation</keyword>
<evidence type="ECO:0000256" key="6">
    <source>
        <dbReference type="RuleBase" id="RU364152"/>
    </source>
</evidence>
<dbReference type="PANTHER" id="PTHR12465">
    <property type="entry name" value="UBIQUITIN SPECIFIC PROTEASE HOMOLOG 49"/>
    <property type="match status" value="1"/>
</dbReference>
<evidence type="ECO:0000256" key="3">
    <source>
        <dbReference type="ARBA" id="ARBA00019690"/>
    </source>
</evidence>
<dbReference type="InterPro" id="IPR013921">
    <property type="entry name" value="Mediator_Med20"/>
</dbReference>
<evidence type="ECO:0000313" key="8">
    <source>
        <dbReference type="Proteomes" id="UP001497497"/>
    </source>
</evidence>
<evidence type="ECO:0000256" key="4">
    <source>
        <dbReference type="ARBA" id="ARBA00023242"/>
    </source>
</evidence>
<gene>
    <name evidence="6" type="primary">MED20</name>
    <name evidence="7" type="ORF">GSLYS_00000423001</name>
</gene>
<comment type="function">
    <text evidence="6">Component of the Mediator complex, a coactivator involved in the regulated transcription of nearly all RNA polymerase II-dependent genes. Mediator functions as a bridge to convey information from gene-specific regulatory proteins to the basal RNA polymerase II transcription machinery. Mediator is recruited to promoters by direct interactions with regulatory proteins and serves as a scaffold for the assembly of a functional preinitiation complex with RNA polymerase II and the general transcription factors.</text>
</comment>
<reference evidence="7 8" key="1">
    <citation type="submission" date="2024-04" db="EMBL/GenBank/DDBJ databases">
        <authorList>
            <consortium name="Genoscope - CEA"/>
            <person name="William W."/>
        </authorList>
    </citation>
    <scope>NUCLEOTIDE SEQUENCE [LARGE SCALE GENOMIC DNA]</scope>
</reference>
<comment type="subunit">
    <text evidence="6">Component of the Mediator complex.</text>
</comment>
<dbReference type="Proteomes" id="UP001497497">
    <property type="component" value="Unassembled WGS sequence"/>
</dbReference>
<protein>
    <recommendedName>
        <fullName evidence="3 6">Mediator of RNA polymerase II transcription subunit 20</fullName>
    </recommendedName>
    <alternativeName>
        <fullName evidence="5 6">Mediator complex subunit 20</fullName>
    </alternativeName>
</protein>
<keyword evidence="8" id="KW-1185">Reference proteome</keyword>
<comment type="subcellular location">
    <subcellularLocation>
        <location evidence="1 6">Nucleus</location>
    </subcellularLocation>
</comment>
<evidence type="ECO:0000256" key="5">
    <source>
        <dbReference type="ARBA" id="ARBA00031954"/>
    </source>
</evidence>
<proteinExistence type="inferred from homology"/>
<keyword evidence="6" id="KW-0804">Transcription</keyword>
<comment type="similarity">
    <text evidence="2 6">Belongs to the Mediator complex subunit 20 family.</text>
</comment>
<sequence length="205" mass="22758">MGVSCVYTYPVPEGRSGSQVVDVLHKQIETMGGTKMGNFHVDCENYQSVMLNPAKTLQILHSSEYPASCFAILDSGITLVADTLFDGLMSNLKNYYQARKQNKMEFKGQRFQLADFVIKIGSVSLAGSFKGILVEVEYCPSVVASECWNLLKELLHSLIGNIAESPPPSLKVKMDETYTPAMTMAQYLDHFNNFRKAAAMSQPPR</sequence>
<dbReference type="Pfam" id="PF08612">
    <property type="entry name" value="Med20"/>
    <property type="match status" value="1"/>
</dbReference>
<organism evidence="7 8">
    <name type="scientific">Lymnaea stagnalis</name>
    <name type="common">Great pond snail</name>
    <name type="synonym">Helix stagnalis</name>
    <dbReference type="NCBI Taxonomy" id="6523"/>
    <lineage>
        <taxon>Eukaryota</taxon>
        <taxon>Metazoa</taxon>
        <taxon>Spiralia</taxon>
        <taxon>Lophotrochozoa</taxon>
        <taxon>Mollusca</taxon>
        <taxon>Gastropoda</taxon>
        <taxon>Heterobranchia</taxon>
        <taxon>Euthyneura</taxon>
        <taxon>Panpulmonata</taxon>
        <taxon>Hygrophila</taxon>
        <taxon>Lymnaeoidea</taxon>
        <taxon>Lymnaeidae</taxon>
        <taxon>Lymnaea</taxon>
    </lineage>
</organism>
<keyword evidence="4 6" id="KW-0539">Nucleus</keyword>
<dbReference type="PANTHER" id="PTHR12465:SF0">
    <property type="entry name" value="MEDIATOR OF RNA POLYMERASE II TRANSCRIPTION SUBUNIT 20"/>
    <property type="match status" value="1"/>
</dbReference>